<dbReference type="PANTHER" id="PTHR33132">
    <property type="entry name" value="OSJNBB0118P14.9 PROTEIN"/>
    <property type="match status" value="1"/>
</dbReference>
<evidence type="ECO:0000313" key="2">
    <source>
        <dbReference type="EMBL" id="KAJ0961223.1"/>
    </source>
</evidence>
<dbReference type="OrthoDB" id="1932391at2759"/>
<proteinExistence type="predicted"/>
<gene>
    <name evidence="2" type="ORF">J5N97_000817</name>
</gene>
<dbReference type="AlphaFoldDB" id="A0A9D5BV99"/>
<dbReference type="PANTHER" id="PTHR33132:SF128">
    <property type="entry name" value="OS01G0778900 PROTEIN"/>
    <property type="match status" value="1"/>
</dbReference>
<sequence>MRKQQDQTGEEILKHEQKTEYVQKARPLTSIKKSWSTDSLSSLSGGRGACVCAPTKHEGSFRCRHHRNPPGQSQHIAPPSAHPKIPGCIEEEAK</sequence>
<keyword evidence="3" id="KW-1185">Reference proteome</keyword>
<feature type="region of interest" description="Disordered" evidence="1">
    <location>
        <begin position="66"/>
        <end position="94"/>
    </location>
</feature>
<protein>
    <submittedName>
        <fullName evidence="2">Uncharacterized protein</fullName>
    </submittedName>
</protein>
<accession>A0A9D5BV99</accession>
<dbReference type="EMBL" id="JAGGNH010000035">
    <property type="protein sequence ID" value="KAJ0961223.1"/>
    <property type="molecule type" value="Genomic_DNA"/>
</dbReference>
<name>A0A9D5BV99_9LILI</name>
<dbReference type="Proteomes" id="UP001085076">
    <property type="component" value="Unassembled WGS sequence"/>
</dbReference>
<evidence type="ECO:0000256" key="1">
    <source>
        <dbReference type="SAM" id="MobiDB-lite"/>
    </source>
</evidence>
<comment type="caution">
    <text evidence="2">The sequence shown here is derived from an EMBL/GenBank/DDBJ whole genome shotgun (WGS) entry which is preliminary data.</text>
</comment>
<evidence type="ECO:0000313" key="3">
    <source>
        <dbReference type="Proteomes" id="UP001085076"/>
    </source>
</evidence>
<organism evidence="2 3">
    <name type="scientific">Dioscorea zingiberensis</name>
    <dbReference type="NCBI Taxonomy" id="325984"/>
    <lineage>
        <taxon>Eukaryota</taxon>
        <taxon>Viridiplantae</taxon>
        <taxon>Streptophyta</taxon>
        <taxon>Embryophyta</taxon>
        <taxon>Tracheophyta</taxon>
        <taxon>Spermatophyta</taxon>
        <taxon>Magnoliopsida</taxon>
        <taxon>Liliopsida</taxon>
        <taxon>Dioscoreales</taxon>
        <taxon>Dioscoreaceae</taxon>
        <taxon>Dioscorea</taxon>
    </lineage>
</organism>
<reference evidence="2 3" key="1">
    <citation type="journal article" date="2022" name="Hortic Res">
        <title>The genome of Dioscorea zingiberensis sheds light on the biosynthesis, origin and evolution of the medicinally important diosgenin saponins.</title>
        <authorList>
            <person name="Li Y."/>
            <person name="Tan C."/>
            <person name="Li Z."/>
            <person name="Guo J."/>
            <person name="Li S."/>
            <person name="Chen X."/>
            <person name="Wang C."/>
            <person name="Dai X."/>
            <person name="Yang H."/>
            <person name="Song W."/>
            <person name="Hou L."/>
            <person name="Xu J."/>
            <person name="Tong Z."/>
            <person name="Xu A."/>
            <person name="Yuan X."/>
            <person name="Wang W."/>
            <person name="Yang Q."/>
            <person name="Chen L."/>
            <person name="Sun Z."/>
            <person name="Wang K."/>
            <person name="Pan B."/>
            <person name="Chen J."/>
            <person name="Bao Y."/>
            <person name="Liu F."/>
            <person name="Qi X."/>
            <person name="Gang D.R."/>
            <person name="Wen J."/>
            <person name="Li J."/>
        </authorList>
    </citation>
    <scope>NUCLEOTIDE SEQUENCE [LARGE SCALE GENOMIC DNA]</scope>
    <source>
        <strain evidence="2">Dzin_1.0</strain>
    </source>
</reference>